<evidence type="ECO:0000313" key="1">
    <source>
        <dbReference type="EMBL" id="QHS95478.1"/>
    </source>
</evidence>
<dbReference type="Gene3D" id="3.40.50.150">
    <property type="entry name" value="Vaccinia Virus protein VP39"/>
    <property type="match status" value="1"/>
</dbReference>
<dbReference type="SUPFAM" id="SSF53335">
    <property type="entry name" value="S-adenosyl-L-methionine-dependent methyltransferases"/>
    <property type="match status" value="1"/>
</dbReference>
<name>A0A6C0BVM4_9ZZZZ</name>
<protein>
    <recommendedName>
        <fullName evidence="2">Sugar O-methyltransferase</fullName>
    </recommendedName>
</protein>
<dbReference type="NCBIfam" id="TIGR04371">
    <property type="entry name" value="methyltran_NanM"/>
    <property type="match status" value="1"/>
</dbReference>
<dbReference type="AlphaFoldDB" id="A0A6C0BVM4"/>
<reference evidence="1" key="1">
    <citation type="journal article" date="2020" name="Nature">
        <title>Giant virus diversity and host interactions through global metagenomics.</title>
        <authorList>
            <person name="Schulz F."/>
            <person name="Roux S."/>
            <person name="Paez-Espino D."/>
            <person name="Jungbluth S."/>
            <person name="Walsh D.A."/>
            <person name="Denef V.J."/>
            <person name="McMahon K.D."/>
            <person name="Konstantinidis K.T."/>
            <person name="Eloe-Fadrosh E.A."/>
            <person name="Kyrpides N.C."/>
            <person name="Woyke T."/>
        </authorList>
    </citation>
    <scope>NUCLEOTIDE SEQUENCE</scope>
    <source>
        <strain evidence="1">GVMAG-M-3300018868-6</strain>
    </source>
</reference>
<dbReference type="CDD" id="cd02440">
    <property type="entry name" value="AdoMet_MTases"/>
    <property type="match status" value="1"/>
</dbReference>
<accession>A0A6C0BVM4</accession>
<organism evidence="1">
    <name type="scientific">viral metagenome</name>
    <dbReference type="NCBI Taxonomy" id="1070528"/>
    <lineage>
        <taxon>unclassified sequences</taxon>
        <taxon>metagenomes</taxon>
        <taxon>organismal metagenomes</taxon>
    </lineage>
</organism>
<dbReference type="InterPro" id="IPR030807">
    <property type="entry name" value="Methyltran_NanM"/>
</dbReference>
<sequence>MERVSDINLEEKWNKTNPNDVVRICNYYNKYMSMYSKDNIWHAIILPKLKKYLELFTLNKYEHANFILENINKTNLMYGYDVLQNEFHNGILIYYDEIESTHKCIIKLLEEMEIKPVYTNNLLDIEENLLLMDEKCGFKIDFPEVFNYSKSATIASSRGKISHRMMYALYYVWNIYRHTPDIKNASILEIGAGTGRTAYYAYKFGFNKYTIMDIISTNIVQAHYNFNIFGANNVHLYGEECTDSCFLTIMPSIVFETIKDNFDVVCNFDGLTEYGLNTATMYFKKIAEISTKFISINHISTQHQLGKKYTVSDLYKDHNCKVLLKENCDYRSDTNHFFYVKEILEFYK</sequence>
<dbReference type="InterPro" id="IPR029063">
    <property type="entry name" value="SAM-dependent_MTases_sf"/>
</dbReference>
<evidence type="ECO:0008006" key="2">
    <source>
        <dbReference type="Google" id="ProtNLM"/>
    </source>
</evidence>
<dbReference type="EMBL" id="MN739253">
    <property type="protein sequence ID" value="QHS95478.1"/>
    <property type="molecule type" value="Genomic_DNA"/>
</dbReference>
<proteinExistence type="predicted"/>